<dbReference type="InterPro" id="IPR033433">
    <property type="entry name" value="GtaA_N"/>
</dbReference>
<feature type="domain" description="Glutaminase A central" evidence="3">
    <location>
        <begin position="391"/>
        <end position="734"/>
    </location>
</feature>
<dbReference type="InterPro" id="IPR032514">
    <property type="entry name" value="GtaA_central"/>
</dbReference>
<comment type="caution">
    <text evidence="5">The sequence shown here is derived from an EMBL/GenBank/DDBJ whole genome shotgun (WGS) entry which is preliminary data.</text>
</comment>
<dbReference type="PANTHER" id="PTHR31987:SF14">
    <property type="entry name" value="PUTATIVE (AFU_ORTHOLOGUE AFUA_6G09910)-RELATED"/>
    <property type="match status" value="1"/>
</dbReference>
<feature type="transmembrane region" description="Helical" evidence="2">
    <location>
        <begin position="51"/>
        <end position="68"/>
    </location>
</feature>
<evidence type="ECO:0000256" key="1">
    <source>
        <dbReference type="SAM" id="MobiDB-lite"/>
    </source>
</evidence>
<feature type="region of interest" description="Disordered" evidence="1">
    <location>
        <begin position="1"/>
        <end position="22"/>
    </location>
</feature>
<evidence type="ECO:0000259" key="4">
    <source>
        <dbReference type="Pfam" id="PF17168"/>
    </source>
</evidence>
<evidence type="ECO:0000313" key="5">
    <source>
        <dbReference type="EMBL" id="KAI1615217.1"/>
    </source>
</evidence>
<gene>
    <name evidence="5" type="ORF">EDD36DRAFT_380435</name>
</gene>
<organism evidence="5 6">
    <name type="scientific">Exophiala viscosa</name>
    <dbReference type="NCBI Taxonomy" id="2486360"/>
    <lineage>
        <taxon>Eukaryota</taxon>
        <taxon>Fungi</taxon>
        <taxon>Dikarya</taxon>
        <taxon>Ascomycota</taxon>
        <taxon>Pezizomycotina</taxon>
        <taxon>Eurotiomycetes</taxon>
        <taxon>Chaetothyriomycetidae</taxon>
        <taxon>Chaetothyriales</taxon>
        <taxon>Herpotrichiellaceae</taxon>
        <taxon>Exophiala</taxon>
    </lineage>
</organism>
<dbReference type="EMBL" id="MU404352">
    <property type="protein sequence ID" value="KAI1615217.1"/>
    <property type="molecule type" value="Genomic_DNA"/>
</dbReference>
<proteinExistence type="predicted"/>
<dbReference type="Pfam" id="PF17168">
    <property type="entry name" value="DUF5127"/>
    <property type="match status" value="1"/>
</dbReference>
<name>A0AAN6IEP6_9EURO</name>
<keyword evidence="6" id="KW-1185">Reference proteome</keyword>
<dbReference type="PANTHER" id="PTHR31987">
    <property type="entry name" value="GLUTAMINASE A-RELATED"/>
    <property type="match status" value="1"/>
</dbReference>
<dbReference type="Proteomes" id="UP001203852">
    <property type="component" value="Unassembled WGS sequence"/>
</dbReference>
<protein>
    <recommendedName>
        <fullName evidence="7">Glutaminase</fullName>
    </recommendedName>
</protein>
<evidence type="ECO:0008006" key="7">
    <source>
        <dbReference type="Google" id="ProtNLM"/>
    </source>
</evidence>
<sequence>MLIKAPAVPSHDGPPSDAEISPQRWAYGTIEGDSVEIKSRTKSGRHGHSRLLAFGSLLLVSVFIWYGFVSQRGSWQPLLPSVPAEHQLHISPILPPSYPLAVRSPYLSAWLPSSHLSSMPTSHAEFWQGAPLGWSVAVRVNGTAYSLFGNPGIGRPAVLNNAEYTVTHSIFNFSAGLAMVSLDFFSPVSPHNLLRQSLPFSYLTVSVTLPSSGQIQVYSDIDAAWTGPESAQYSYFASAKDTEYFEVSPVWPKPFREERDRPLWGQAVYGTRPEGNATLTSQVGEASLVRNRFANHGNLNRVHDVWKDHGSVLGFSHDLGTIQEPTSVTFAIGHHRVESINYVGQVRTGYYRATYPDVASALVHFLDDYDDAYAEAAEMDSDIVDKAANISQHYADIIALSVRQSFGAVEITIPESDHDVTDTMAFIKEISSDGNVNTLDIIFPTFPIYYVTNPDFIKFQLEPILRYLQAGRWPHEWAIHDIGASYPVADGHDRGDAEQMPLEESGNILLLVYAYQVASGNTTWAKQYQHILKGYATYLSEHGWYPEFQLASSDAAGPAVNQTNLAIKSAVGMVAYGKLFSDDFFVANGTALAEAIYGSGLGTDANKSHFVLSYNDDDTWSGCYNMFSDKLFGFNLFPKAAYEMQSAWLRREARLDAGVPLDSRVTWSKSDWNMFLASISSHDVAGQYIDDLHAYASNGLNAVPFSDRYWVDGSATGHFFDIRNRPTVGGHFAPVAMLHGPKLF</sequence>
<accession>A0AAN6IEP6</accession>
<evidence type="ECO:0000259" key="3">
    <source>
        <dbReference type="Pfam" id="PF16335"/>
    </source>
</evidence>
<dbReference type="Pfam" id="PF16335">
    <property type="entry name" value="GtaA_6_Hairpin"/>
    <property type="match status" value="1"/>
</dbReference>
<dbReference type="AlphaFoldDB" id="A0AAN6IEP6"/>
<evidence type="ECO:0000313" key="6">
    <source>
        <dbReference type="Proteomes" id="UP001203852"/>
    </source>
</evidence>
<dbReference type="InterPro" id="IPR052743">
    <property type="entry name" value="Glutaminase_GtaA"/>
</dbReference>
<feature type="domain" description="Glutaminase A N-terminal" evidence="4">
    <location>
        <begin position="167"/>
        <end position="384"/>
    </location>
</feature>
<keyword evidence="2" id="KW-1133">Transmembrane helix</keyword>
<keyword evidence="2" id="KW-0472">Membrane</keyword>
<reference evidence="5" key="1">
    <citation type="journal article" date="2022" name="bioRxiv">
        <title>Deciphering the potential niche of two novel black yeast fungi from a biological soil crust based on their genomes, phenotypes, and melanin regulation.</title>
        <authorList>
            <consortium name="DOE Joint Genome Institute"/>
            <person name="Carr E.C."/>
            <person name="Barton Q."/>
            <person name="Grambo S."/>
            <person name="Sullivan M."/>
            <person name="Renfro C.M."/>
            <person name="Kuo A."/>
            <person name="Pangilinan J."/>
            <person name="Lipzen A."/>
            <person name="Keymanesh K."/>
            <person name="Savage E."/>
            <person name="Barry K."/>
            <person name="Grigoriev I.V."/>
            <person name="Riekhof W.R."/>
            <person name="Harris S.S."/>
        </authorList>
    </citation>
    <scope>NUCLEOTIDE SEQUENCE</scope>
    <source>
        <strain evidence="5">JF 03-4F</strain>
    </source>
</reference>
<evidence type="ECO:0000256" key="2">
    <source>
        <dbReference type="SAM" id="Phobius"/>
    </source>
</evidence>
<keyword evidence="2" id="KW-0812">Transmembrane</keyword>